<evidence type="ECO:0000256" key="12">
    <source>
        <dbReference type="ARBA" id="ARBA00022839"/>
    </source>
</evidence>
<dbReference type="SUPFAM" id="SSF53098">
    <property type="entry name" value="Ribonuclease H-like"/>
    <property type="match status" value="1"/>
</dbReference>
<feature type="region of interest" description="Disordered" evidence="18">
    <location>
        <begin position="25"/>
        <end position="46"/>
    </location>
</feature>
<dbReference type="Gene3D" id="3.30.420.10">
    <property type="entry name" value="Ribonuclease H-like superfamily/Ribonuclease H"/>
    <property type="match status" value="1"/>
</dbReference>
<gene>
    <name evidence="20 21" type="primary">LOC120269968</name>
</gene>
<dbReference type="AlphaFoldDB" id="A0AB40BZI9"/>
<evidence type="ECO:0000256" key="3">
    <source>
        <dbReference type="ARBA" id="ARBA00004123"/>
    </source>
</evidence>
<keyword evidence="19" id="KW-1185">Reference proteome</keyword>
<keyword evidence="15" id="KW-0804">Transcription</keyword>
<keyword evidence="9" id="KW-0540">Nuclease</keyword>
<evidence type="ECO:0000313" key="19">
    <source>
        <dbReference type="Proteomes" id="UP001515500"/>
    </source>
</evidence>
<comment type="catalytic activity">
    <reaction evidence="1">
        <text>Exonucleolytic cleavage of poly(A) to 5'-AMP.</text>
        <dbReference type="EC" id="3.1.13.4"/>
    </reaction>
</comment>
<dbReference type="EC" id="3.1.13.4" evidence="7"/>
<dbReference type="GO" id="GO:0005634">
    <property type="term" value="C:nucleus"/>
    <property type="evidence" value="ECO:0007669"/>
    <property type="project" value="UniProtKB-SubCell"/>
</dbReference>
<dbReference type="GeneID" id="120269968"/>
<comment type="function">
    <text evidence="17">Ubiquitous transcription factor required for a diverse set of processes. It is a component of the CCR4 complex involved in the control of gene expression.</text>
</comment>
<evidence type="ECO:0000256" key="9">
    <source>
        <dbReference type="ARBA" id="ARBA00022722"/>
    </source>
</evidence>
<dbReference type="InterPro" id="IPR039637">
    <property type="entry name" value="CNOT7/CNOT8/Pop2"/>
</dbReference>
<keyword evidence="10" id="KW-0479">Metal-binding</keyword>
<protein>
    <recommendedName>
        <fullName evidence="7">poly(A)-specific ribonuclease</fullName>
        <ecNumber evidence="7">3.1.13.4</ecNumber>
    </recommendedName>
</protein>
<reference evidence="20 21" key="1">
    <citation type="submission" date="2025-04" db="UniProtKB">
        <authorList>
            <consortium name="RefSeq"/>
        </authorList>
    </citation>
    <scope>IDENTIFICATION</scope>
</reference>
<dbReference type="PANTHER" id="PTHR10797">
    <property type="entry name" value="CCR4-NOT TRANSCRIPTION COMPLEX SUBUNIT"/>
    <property type="match status" value="1"/>
</dbReference>
<evidence type="ECO:0000256" key="8">
    <source>
        <dbReference type="ARBA" id="ARBA00022490"/>
    </source>
</evidence>
<dbReference type="InterPro" id="IPR036397">
    <property type="entry name" value="RNaseH_sf"/>
</dbReference>
<comment type="similarity">
    <text evidence="5">Belongs to the CAF1 family.</text>
</comment>
<evidence type="ECO:0000313" key="20">
    <source>
        <dbReference type="RefSeq" id="XP_039132891.1"/>
    </source>
</evidence>
<dbReference type="GO" id="GO:0046872">
    <property type="term" value="F:metal ion binding"/>
    <property type="evidence" value="ECO:0007669"/>
    <property type="project" value="UniProtKB-KW"/>
</dbReference>
<proteinExistence type="inferred from homology"/>
<name>A0AB40BZI9_DIOCR</name>
<evidence type="ECO:0000256" key="7">
    <source>
        <dbReference type="ARBA" id="ARBA00012161"/>
    </source>
</evidence>
<evidence type="ECO:0000256" key="15">
    <source>
        <dbReference type="ARBA" id="ARBA00023163"/>
    </source>
</evidence>
<sequence>MNLLYIILNSNINLHNTTRPMSISMEQQQQLLQPHRRRRRRRHRSQNSSNMIIRQVWAHNLERELALIAGAIPNYPLISFDTEFPGVVFNSDKHPAALTTSERYSLMKSNVDILHLIQLGLTLSDLSGQHHLVWEFNFRDFNLFTDVYSPDSIKLLRSSGIDFIRNIVQGIDSHRFASLLIEYGIVGATSEVNWVTFHGAYDFAYLIKMLSGGAKLPKSLEEFLEMVRIYFGEEWWDVKHMMKYCGHSLYGGLEKVAAALKVDRVVGMGHQAGSDSLLTCQTFVKMKNTFFNEDGGLKHAGVLFGLELIKA</sequence>
<dbReference type="RefSeq" id="XP_039132892.1">
    <property type="nucleotide sequence ID" value="XM_039276958.1"/>
</dbReference>
<comment type="cofactor">
    <cofactor evidence="2">
        <name>a divalent metal cation</name>
        <dbReference type="ChEBI" id="CHEBI:60240"/>
    </cofactor>
</comment>
<evidence type="ECO:0000256" key="2">
    <source>
        <dbReference type="ARBA" id="ARBA00001968"/>
    </source>
</evidence>
<evidence type="ECO:0000256" key="16">
    <source>
        <dbReference type="ARBA" id="ARBA00023242"/>
    </source>
</evidence>
<dbReference type="Proteomes" id="UP001515500">
    <property type="component" value="Chromosome 10"/>
</dbReference>
<evidence type="ECO:0000256" key="6">
    <source>
        <dbReference type="ARBA" id="ARBA00011757"/>
    </source>
</evidence>
<keyword evidence="12" id="KW-0269">Exonuclease</keyword>
<evidence type="ECO:0000256" key="11">
    <source>
        <dbReference type="ARBA" id="ARBA00022801"/>
    </source>
</evidence>
<dbReference type="InterPro" id="IPR012337">
    <property type="entry name" value="RNaseH-like_sf"/>
</dbReference>
<evidence type="ECO:0000256" key="5">
    <source>
        <dbReference type="ARBA" id="ARBA00008372"/>
    </source>
</evidence>
<dbReference type="GO" id="GO:0030014">
    <property type="term" value="C:CCR4-NOT complex"/>
    <property type="evidence" value="ECO:0007669"/>
    <property type="project" value="InterPro"/>
</dbReference>
<dbReference type="RefSeq" id="XP_039132891.1">
    <property type="nucleotide sequence ID" value="XM_039276957.1"/>
</dbReference>
<dbReference type="Pfam" id="PF04857">
    <property type="entry name" value="CAF1"/>
    <property type="match status" value="1"/>
</dbReference>
<evidence type="ECO:0000256" key="10">
    <source>
        <dbReference type="ARBA" id="ARBA00022723"/>
    </source>
</evidence>
<keyword evidence="16" id="KW-0539">Nucleus</keyword>
<evidence type="ECO:0000256" key="1">
    <source>
        <dbReference type="ARBA" id="ARBA00001663"/>
    </source>
</evidence>
<evidence type="ECO:0000313" key="21">
    <source>
        <dbReference type="RefSeq" id="XP_039132892.1"/>
    </source>
</evidence>
<dbReference type="GO" id="GO:0004535">
    <property type="term" value="F:poly(A)-specific ribonuclease activity"/>
    <property type="evidence" value="ECO:0007669"/>
    <property type="project" value="UniProtKB-EC"/>
</dbReference>
<evidence type="ECO:0000256" key="4">
    <source>
        <dbReference type="ARBA" id="ARBA00004496"/>
    </source>
</evidence>
<keyword evidence="14" id="KW-0805">Transcription regulation</keyword>
<keyword evidence="13" id="KW-0694">RNA-binding</keyword>
<evidence type="ECO:0000256" key="17">
    <source>
        <dbReference type="ARBA" id="ARBA00025148"/>
    </source>
</evidence>
<evidence type="ECO:0000256" key="13">
    <source>
        <dbReference type="ARBA" id="ARBA00022884"/>
    </source>
</evidence>
<feature type="compositionally biased region" description="Basic residues" evidence="18">
    <location>
        <begin position="34"/>
        <end position="45"/>
    </location>
</feature>
<keyword evidence="8" id="KW-0963">Cytoplasm</keyword>
<dbReference type="GO" id="GO:0003723">
    <property type="term" value="F:RNA binding"/>
    <property type="evidence" value="ECO:0007669"/>
    <property type="project" value="UniProtKB-KW"/>
</dbReference>
<accession>A0AB40BZI9</accession>
<evidence type="ECO:0000256" key="14">
    <source>
        <dbReference type="ARBA" id="ARBA00023015"/>
    </source>
</evidence>
<comment type="subunit">
    <text evidence="6">Component of the CCR4-NOT complex, at least composed of CRR4 and CAF1 proteins.</text>
</comment>
<dbReference type="InterPro" id="IPR006941">
    <property type="entry name" value="RNase_CAF1"/>
</dbReference>
<evidence type="ECO:0000256" key="18">
    <source>
        <dbReference type="SAM" id="MobiDB-lite"/>
    </source>
</evidence>
<comment type="subcellular location">
    <subcellularLocation>
        <location evidence="4">Cytoplasm</location>
    </subcellularLocation>
    <subcellularLocation>
        <location evidence="3">Nucleus</location>
    </subcellularLocation>
</comment>
<keyword evidence="11" id="KW-0378">Hydrolase</keyword>
<dbReference type="GO" id="GO:0005737">
    <property type="term" value="C:cytoplasm"/>
    <property type="evidence" value="ECO:0007669"/>
    <property type="project" value="UniProtKB-SubCell"/>
</dbReference>
<organism evidence="19 21">
    <name type="scientific">Dioscorea cayennensis subsp. rotundata</name>
    <name type="common">White Guinea yam</name>
    <name type="synonym">Dioscorea rotundata</name>
    <dbReference type="NCBI Taxonomy" id="55577"/>
    <lineage>
        <taxon>Eukaryota</taxon>
        <taxon>Viridiplantae</taxon>
        <taxon>Streptophyta</taxon>
        <taxon>Embryophyta</taxon>
        <taxon>Tracheophyta</taxon>
        <taxon>Spermatophyta</taxon>
        <taxon>Magnoliopsida</taxon>
        <taxon>Liliopsida</taxon>
        <taxon>Dioscoreales</taxon>
        <taxon>Dioscoreaceae</taxon>
        <taxon>Dioscorea</taxon>
    </lineage>
</organism>